<feature type="chain" id="PRO_5035271153" description="17 kDa surface antigen" evidence="3">
    <location>
        <begin position="36"/>
        <end position="185"/>
    </location>
</feature>
<comment type="subcellular location">
    <subcellularLocation>
        <location evidence="1">Membrane</location>
    </subcellularLocation>
</comment>
<keyword evidence="2" id="KW-0472">Membrane</keyword>
<sequence length="185" mass="19049">MYVFTFSAPRTAALSLIAVAGLSLASTLLVSPARAQSYGVESGTCDRTSLSHAFDTSTNNIVGSALGAAAGGLLGSQFGKGSGKSVMTIAGILGGALAGGTVGRSMQPVDQACVNQTLEHGQTGQTVAWQNPDNGSTYHVTPTRTYQTKSGTPCREYTTTAVIDGQQQEVVGKACRQPDGTWKQM</sequence>
<accession>A0A8J2YVJ7</accession>
<proteinExistence type="predicted"/>
<name>A0A8J2YVJ7_9PROT</name>
<keyword evidence="5" id="KW-1185">Reference proteome</keyword>
<dbReference type="PANTHER" id="PTHR35603:SF2">
    <property type="entry name" value="OUTER MEMBRANE LIPOPROTEIN"/>
    <property type="match status" value="1"/>
</dbReference>
<dbReference type="Pfam" id="PF16587">
    <property type="entry name" value="DUF5061"/>
    <property type="match status" value="1"/>
</dbReference>
<feature type="signal peptide" evidence="3">
    <location>
        <begin position="1"/>
        <end position="35"/>
    </location>
</feature>
<dbReference type="PANTHER" id="PTHR35603">
    <property type="match status" value="1"/>
</dbReference>
<gene>
    <name evidence="4" type="ORF">GCM10011611_30060</name>
</gene>
<dbReference type="GO" id="GO:0016020">
    <property type="term" value="C:membrane"/>
    <property type="evidence" value="ECO:0007669"/>
    <property type="project" value="UniProtKB-SubCell"/>
</dbReference>
<organism evidence="4 5">
    <name type="scientific">Aliidongia dinghuensis</name>
    <dbReference type="NCBI Taxonomy" id="1867774"/>
    <lineage>
        <taxon>Bacteria</taxon>
        <taxon>Pseudomonadati</taxon>
        <taxon>Pseudomonadota</taxon>
        <taxon>Alphaproteobacteria</taxon>
        <taxon>Rhodospirillales</taxon>
        <taxon>Dongiaceae</taxon>
        <taxon>Aliidongia</taxon>
    </lineage>
</organism>
<evidence type="ECO:0000313" key="5">
    <source>
        <dbReference type="Proteomes" id="UP000646365"/>
    </source>
</evidence>
<comment type="caution">
    <text evidence="4">The sequence shown here is derived from an EMBL/GenBank/DDBJ whole genome shotgun (WGS) entry which is preliminary data.</text>
</comment>
<dbReference type="InterPro" id="IPR032258">
    <property type="entry name" value="DUF5061"/>
</dbReference>
<reference evidence="4" key="2">
    <citation type="submission" date="2020-09" db="EMBL/GenBank/DDBJ databases">
        <authorList>
            <person name="Sun Q."/>
            <person name="Zhou Y."/>
        </authorList>
    </citation>
    <scope>NUCLEOTIDE SEQUENCE</scope>
    <source>
        <strain evidence="4">CGMCC 1.15725</strain>
    </source>
</reference>
<evidence type="ECO:0000256" key="1">
    <source>
        <dbReference type="ARBA" id="ARBA00004370"/>
    </source>
</evidence>
<evidence type="ECO:0008006" key="6">
    <source>
        <dbReference type="Google" id="ProtNLM"/>
    </source>
</evidence>
<reference evidence="4" key="1">
    <citation type="journal article" date="2014" name="Int. J. Syst. Evol. Microbiol.">
        <title>Complete genome sequence of Corynebacterium casei LMG S-19264T (=DSM 44701T), isolated from a smear-ripened cheese.</title>
        <authorList>
            <consortium name="US DOE Joint Genome Institute (JGI-PGF)"/>
            <person name="Walter F."/>
            <person name="Albersmeier A."/>
            <person name="Kalinowski J."/>
            <person name="Ruckert C."/>
        </authorList>
    </citation>
    <scope>NUCLEOTIDE SEQUENCE</scope>
    <source>
        <strain evidence="4">CGMCC 1.15725</strain>
    </source>
</reference>
<evidence type="ECO:0000256" key="3">
    <source>
        <dbReference type="SAM" id="SignalP"/>
    </source>
</evidence>
<evidence type="ECO:0000313" key="4">
    <source>
        <dbReference type="EMBL" id="GGF21965.1"/>
    </source>
</evidence>
<protein>
    <recommendedName>
        <fullName evidence="6">17 kDa surface antigen</fullName>
    </recommendedName>
</protein>
<evidence type="ECO:0000256" key="2">
    <source>
        <dbReference type="ARBA" id="ARBA00023136"/>
    </source>
</evidence>
<dbReference type="Proteomes" id="UP000646365">
    <property type="component" value="Unassembled WGS sequence"/>
</dbReference>
<dbReference type="InterPro" id="IPR051407">
    <property type="entry name" value="Bact_OM_lipoprot/Surf_antigen"/>
</dbReference>
<dbReference type="EMBL" id="BMJQ01000007">
    <property type="protein sequence ID" value="GGF21965.1"/>
    <property type="molecule type" value="Genomic_DNA"/>
</dbReference>
<dbReference type="AlphaFoldDB" id="A0A8J2YVJ7"/>
<keyword evidence="3" id="KW-0732">Signal</keyword>